<evidence type="ECO:0000313" key="6">
    <source>
        <dbReference type="EMBL" id="MDV2482793.1"/>
    </source>
</evidence>
<proteinExistence type="predicted"/>
<keyword evidence="7" id="KW-1185">Reference proteome</keyword>
<dbReference type="EMBL" id="WBKO01000003">
    <property type="protein sequence ID" value="MDV2482793.1"/>
    <property type="molecule type" value="Genomic_DNA"/>
</dbReference>
<evidence type="ECO:0000313" key="7">
    <source>
        <dbReference type="Proteomes" id="UP001281203"/>
    </source>
</evidence>
<dbReference type="PANTHER" id="PTHR34139">
    <property type="entry name" value="UPF0331 PROTEIN MJ0127"/>
    <property type="match status" value="1"/>
</dbReference>
<dbReference type="InterPro" id="IPR008201">
    <property type="entry name" value="HepT-like"/>
</dbReference>
<keyword evidence="3" id="KW-0540">Nuclease</keyword>
<evidence type="ECO:0000256" key="3">
    <source>
        <dbReference type="ARBA" id="ARBA00022722"/>
    </source>
</evidence>
<accession>A0ABU3X408</accession>
<sequence>MRGRPHVPAVVLRLITIGEATNRISLSVTARSPEVEWRKIAGLREISVHSYYAAKPTLLRDIRRVPISPAWRVRYLWLPDLKPPPHRRLRTLSG</sequence>
<dbReference type="Proteomes" id="UP001281203">
    <property type="component" value="Unassembled WGS sequence"/>
</dbReference>
<keyword evidence="1" id="KW-0597">Phosphoprotein</keyword>
<gene>
    <name evidence="6" type="ORF">F8E02_12500</name>
</gene>
<evidence type="ECO:0000256" key="1">
    <source>
        <dbReference type="ARBA" id="ARBA00022553"/>
    </source>
</evidence>
<dbReference type="Pfam" id="PF01934">
    <property type="entry name" value="HepT-like"/>
    <property type="match status" value="1"/>
</dbReference>
<reference evidence="6 7" key="1">
    <citation type="submission" date="2019-10" db="EMBL/GenBank/DDBJ databases">
        <title>Isolation and characterization of Methanoculleus sp. Wushi-C6 from a hot spring well.</title>
        <authorList>
            <person name="Chen S.-C."/>
            <person name="Lan Z.-H."/>
            <person name="You Y.-T."/>
            <person name="Lai M.-C."/>
        </authorList>
    </citation>
    <scope>NUCLEOTIDE SEQUENCE [LARGE SCALE GENOMIC DNA]</scope>
    <source>
        <strain evidence="6 7">Wushi-C6</strain>
    </source>
</reference>
<name>A0ABU3X408_9EURY</name>
<evidence type="ECO:0000256" key="2">
    <source>
        <dbReference type="ARBA" id="ARBA00022649"/>
    </source>
</evidence>
<keyword evidence="4" id="KW-0547">Nucleotide-binding</keyword>
<organism evidence="6 7">
    <name type="scientific">Methanoculleus caldifontis</name>
    <dbReference type="NCBI Taxonomy" id="2651577"/>
    <lineage>
        <taxon>Archaea</taxon>
        <taxon>Methanobacteriati</taxon>
        <taxon>Methanobacteriota</taxon>
        <taxon>Stenosarchaea group</taxon>
        <taxon>Methanomicrobia</taxon>
        <taxon>Methanomicrobiales</taxon>
        <taxon>Methanomicrobiaceae</taxon>
        <taxon>Methanoculleus</taxon>
    </lineage>
</organism>
<protein>
    <submittedName>
        <fullName evidence="6">DUF86 domain-containing protein</fullName>
    </submittedName>
</protein>
<evidence type="ECO:0000256" key="4">
    <source>
        <dbReference type="ARBA" id="ARBA00022741"/>
    </source>
</evidence>
<dbReference type="InterPro" id="IPR051813">
    <property type="entry name" value="HepT_RNase_toxin"/>
</dbReference>
<keyword evidence="2" id="KW-1277">Toxin-antitoxin system</keyword>
<evidence type="ECO:0000256" key="5">
    <source>
        <dbReference type="ARBA" id="ARBA00022801"/>
    </source>
</evidence>
<keyword evidence="5" id="KW-0378">Hydrolase</keyword>
<dbReference type="PANTHER" id="PTHR34139:SF1">
    <property type="entry name" value="RNASE MJ1380-RELATED"/>
    <property type="match status" value="1"/>
</dbReference>
<comment type="caution">
    <text evidence="6">The sequence shown here is derived from an EMBL/GenBank/DDBJ whole genome shotgun (WGS) entry which is preliminary data.</text>
</comment>